<evidence type="ECO:0000313" key="2">
    <source>
        <dbReference type="Proteomes" id="UP001287024"/>
    </source>
</evidence>
<reference evidence="1 2" key="1">
    <citation type="submission" date="2023-05" db="EMBL/GenBank/DDBJ databases">
        <title>Siderophore-mediated competition between Bacillus subtilis and Pseudomonas marginalis.</title>
        <authorList>
            <person name="Lyng M."/>
            <person name="Joergensen J.P.B."/>
            <person name="Schostag M.D."/>
            <person name="Jarmusch S.A."/>
            <person name="Aguilar D.K.C."/>
            <person name="Andrade C.N.L."/>
            <person name="Kovacs A.T."/>
        </authorList>
    </citation>
    <scope>NUCLEOTIDE SEQUENCE [LARGE SCALE GENOMIC DNA]</scope>
    <source>
        <strain evidence="1 2">P8_72</strain>
    </source>
</reference>
<evidence type="ECO:0000313" key="1">
    <source>
        <dbReference type="EMBL" id="MDX9676811.1"/>
    </source>
</evidence>
<protein>
    <submittedName>
        <fullName evidence="1">Uncharacterized protein</fullName>
    </submittedName>
</protein>
<name>A0ABU5BJG1_9PSED</name>
<dbReference type="EMBL" id="JASFAG010000001">
    <property type="protein sequence ID" value="MDX9676811.1"/>
    <property type="molecule type" value="Genomic_DNA"/>
</dbReference>
<gene>
    <name evidence="1" type="ORF">QMK45_12825</name>
</gene>
<comment type="caution">
    <text evidence="1">The sequence shown here is derived from an EMBL/GenBank/DDBJ whole genome shotgun (WGS) entry which is preliminary data.</text>
</comment>
<accession>A0ABU5BJG1</accession>
<sequence length="159" mass="17172">MNAAFFNSTFQAIHRSSELVFLTGVTRFSCRYKKSHLANGWRGEEAADMTVKKDASEALEPPVITSPQNGDRPGARFVVKGTATPGSTVRAYSTKDSLSPLFSQDVGPGNNWSSLIDLRQFGFYVVEVAPDGEVSPRSPVVTIHLASELSAPHNDAVDS</sequence>
<proteinExistence type="predicted"/>
<dbReference type="RefSeq" id="WP_139213384.1">
    <property type="nucleotide sequence ID" value="NZ_JASFAG010000001.1"/>
</dbReference>
<keyword evidence="2" id="KW-1185">Reference proteome</keyword>
<dbReference type="Proteomes" id="UP001287024">
    <property type="component" value="Unassembled WGS sequence"/>
</dbReference>
<organism evidence="1 2">
    <name type="scientific">Pseudomonas zeae</name>
    <dbReference type="NCBI Taxonomy" id="2745510"/>
    <lineage>
        <taxon>Bacteria</taxon>
        <taxon>Pseudomonadati</taxon>
        <taxon>Pseudomonadota</taxon>
        <taxon>Gammaproteobacteria</taxon>
        <taxon>Pseudomonadales</taxon>
        <taxon>Pseudomonadaceae</taxon>
        <taxon>Pseudomonas</taxon>
    </lineage>
</organism>